<dbReference type="KEGG" id="sals:SLNWT_6859"/>
<organism evidence="1 2">
    <name type="scientific">Streptomyces albus (strain ATCC 21838 / DSM 41398 / FERM P-419 / JCM 4703 / NBRC 107858)</name>
    <dbReference type="NCBI Taxonomy" id="1081613"/>
    <lineage>
        <taxon>Bacteria</taxon>
        <taxon>Bacillati</taxon>
        <taxon>Actinomycetota</taxon>
        <taxon>Actinomycetes</taxon>
        <taxon>Kitasatosporales</taxon>
        <taxon>Streptomycetaceae</taxon>
        <taxon>Streptomyces</taxon>
    </lineage>
</organism>
<dbReference type="Proteomes" id="UP000031523">
    <property type="component" value="Chromosome"/>
</dbReference>
<dbReference type="EMBL" id="CP010519">
    <property type="protein sequence ID" value="AJE87235.1"/>
    <property type="molecule type" value="Genomic_DNA"/>
</dbReference>
<dbReference type="AlphaFoldDB" id="A0A0B5F6L9"/>
<keyword evidence="2" id="KW-1185">Reference proteome</keyword>
<proteinExistence type="predicted"/>
<accession>A0A0B5F6L9</accession>
<sequence>MTLARGGCYTPRCGTPTVRMIDGKPALNLDIAHIRVLRSDGKQYHLLER</sequence>
<reference evidence="1 2" key="1">
    <citation type="submission" date="2015-01" db="EMBL/GenBank/DDBJ databases">
        <title>Enhanced salinomycin production by adjusting the supply of polyketide extender units in Streptomyce albus DSM 41398.</title>
        <authorList>
            <person name="Lu C."/>
        </authorList>
    </citation>
    <scope>NUCLEOTIDE SEQUENCE [LARGE SCALE GENOMIC DNA]</scope>
    <source>
        <strain evidence="2">ATCC 21838 / DSM 41398 / FERM P-419 / JCM 4703 / NBRC 107858</strain>
    </source>
</reference>
<evidence type="ECO:0000313" key="1">
    <source>
        <dbReference type="EMBL" id="AJE87235.1"/>
    </source>
</evidence>
<evidence type="ECO:0000313" key="2">
    <source>
        <dbReference type="Proteomes" id="UP000031523"/>
    </source>
</evidence>
<protein>
    <submittedName>
        <fullName evidence="1">Uncharacterized protein</fullName>
    </submittedName>
</protein>
<gene>
    <name evidence="1" type="ORF">SLNWT_6859</name>
</gene>
<name>A0A0B5F6L9_STRA4</name>